<feature type="compositionally biased region" description="Basic and acidic residues" evidence="1">
    <location>
        <begin position="108"/>
        <end position="129"/>
    </location>
</feature>
<dbReference type="Proteomes" id="UP000760860">
    <property type="component" value="Unassembled WGS sequence"/>
</dbReference>
<feature type="region of interest" description="Disordered" evidence="1">
    <location>
        <begin position="1"/>
        <end position="129"/>
    </location>
</feature>
<proteinExistence type="predicted"/>
<evidence type="ECO:0000256" key="1">
    <source>
        <dbReference type="SAM" id="MobiDB-lite"/>
    </source>
</evidence>
<dbReference type="AlphaFoldDB" id="A0A8T1IBK7"/>
<accession>A0A8T1IBK7</accession>
<name>A0A8T1IBK7_9STRA</name>
<protein>
    <submittedName>
        <fullName evidence="2">Uncharacterized protein</fullName>
    </submittedName>
</protein>
<feature type="compositionally biased region" description="Basic and acidic residues" evidence="1">
    <location>
        <begin position="74"/>
        <end position="87"/>
    </location>
</feature>
<evidence type="ECO:0000313" key="2">
    <source>
        <dbReference type="EMBL" id="KAG3221643.1"/>
    </source>
</evidence>
<gene>
    <name evidence="2" type="ORF">PC129_g7599</name>
</gene>
<comment type="caution">
    <text evidence="2">The sequence shown here is derived from an EMBL/GenBank/DDBJ whole genome shotgun (WGS) entry which is preliminary data.</text>
</comment>
<feature type="compositionally biased region" description="Basic and acidic residues" evidence="1">
    <location>
        <begin position="1"/>
        <end position="14"/>
    </location>
</feature>
<evidence type="ECO:0000313" key="3">
    <source>
        <dbReference type="Proteomes" id="UP000760860"/>
    </source>
</evidence>
<dbReference type="EMBL" id="RCMV01000210">
    <property type="protein sequence ID" value="KAG3221643.1"/>
    <property type="molecule type" value="Genomic_DNA"/>
</dbReference>
<reference evidence="2" key="1">
    <citation type="submission" date="2018-05" db="EMBL/GenBank/DDBJ databases">
        <title>Effector identification in a new, highly contiguous assembly of the strawberry crown rot pathogen Phytophthora cactorum.</title>
        <authorList>
            <person name="Armitage A.D."/>
            <person name="Nellist C.F."/>
            <person name="Bates H."/>
            <person name="Vickerstaff R.J."/>
            <person name="Harrison R.J."/>
        </authorList>
    </citation>
    <scope>NUCLEOTIDE SEQUENCE</scope>
    <source>
        <strain evidence="2">P421</strain>
    </source>
</reference>
<sequence>MIMDILKIEERTTSREPTQLNSRSREHSRRREKRRHEDSRGGYGCRERRERDYGRRRDDSRNQPRVTLAETMDDEAHSDREPHEARGNRSNYHPQRYADSSDESAANDPERRAAANDPIRPKREPNPQG</sequence>
<organism evidence="2 3">
    <name type="scientific">Phytophthora cactorum</name>
    <dbReference type="NCBI Taxonomy" id="29920"/>
    <lineage>
        <taxon>Eukaryota</taxon>
        <taxon>Sar</taxon>
        <taxon>Stramenopiles</taxon>
        <taxon>Oomycota</taxon>
        <taxon>Peronosporomycetes</taxon>
        <taxon>Peronosporales</taxon>
        <taxon>Peronosporaceae</taxon>
        <taxon>Phytophthora</taxon>
    </lineage>
</organism>
<feature type="compositionally biased region" description="Basic and acidic residues" evidence="1">
    <location>
        <begin position="35"/>
        <end position="62"/>
    </location>
</feature>